<accession>A0AAI9ZKJ5</accession>
<dbReference type="GeneID" id="85466224"/>
<name>A0AAI9ZKJ5_9PEZI</name>
<dbReference type="EMBL" id="JAHMHQ010000021">
    <property type="protein sequence ID" value="KAK1625225.1"/>
    <property type="molecule type" value="Genomic_DNA"/>
</dbReference>
<evidence type="ECO:0000313" key="2">
    <source>
        <dbReference type="Proteomes" id="UP001243989"/>
    </source>
</evidence>
<gene>
    <name evidence="1" type="ORF">BDP81DRAFT_100559</name>
</gene>
<sequence>MCVLDTFYSGSSTNKPRGIKARHPSCRARPRVRPTKAGKKNLRASIAHRGSHSTRHLEAHLRFKVSSVICAPRETVARSKPDATRCSQLLAVYPAIILPVSRYLRPVCSPRLSFCLANLLGLAPCRVSWHCTTRNDGIDCAPVMDLA</sequence>
<proteinExistence type="predicted"/>
<keyword evidence="2" id="KW-1185">Reference proteome</keyword>
<comment type="caution">
    <text evidence="1">The sequence shown here is derived from an EMBL/GenBank/DDBJ whole genome shotgun (WGS) entry which is preliminary data.</text>
</comment>
<reference evidence="1" key="1">
    <citation type="submission" date="2021-06" db="EMBL/GenBank/DDBJ databases">
        <title>Comparative genomics, transcriptomics and evolutionary studies reveal genomic signatures of adaptation to plant cell wall in hemibiotrophic fungi.</title>
        <authorList>
            <consortium name="DOE Joint Genome Institute"/>
            <person name="Baroncelli R."/>
            <person name="Diaz J.F."/>
            <person name="Benocci T."/>
            <person name="Peng M."/>
            <person name="Battaglia E."/>
            <person name="Haridas S."/>
            <person name="Andreopoulos W."/>
            <person name="Labutti K."/>
            <person name="Pangilinan J."/>
            <person name="Floch G.L."/>
            <person name="Makela M.R."/>
            <person name="Henrissat B."/>
            <person name="Grigoriev I.V."/>
            <person name="Crouch J.A."/>
            <person name="De Vries R.P."/>
            <person name="Sukno S.A."/>
            <person name="Thon M.R."/>
        </authorList>
    </citation>
    <scope>NUCLEOTIDE SEQUENCE</scope>
    <source>
        <strain evidence="1">CBS 102054</strain>
    </source>
</reference>
<evidence type="ECO:0000313" key="1">
    <source>
        <dbReference type="EMBL" id="KAK1625225.1"/>
    </source>
</evidence>
<organism evidence="1 2">
    <name type="scientific">Colletotrichum phormii</name>
    <dbReference type="NCBI Taxonomy" id="359342"/>
    <lineage>
        <taxon>Eukaryota</taxon>
        <taxon>Fungi</taxon>
        <taxon>Dikarya</taxon>
        <taxon>Ascomycota</taxon>
        <taxon>Pezizomycotina</taxon>
        <taxon>Sordariomycetes</taxon>
        <taxon>Hypocreomycetidae</taxon>
        <taxon>Glomerellales</taxon>
        <taxon>Glomerellaceae</taxon>
        <taxon>Colletotrichum</taxon>
        <taxon>Colletotrichum acutatum species complex</taxon>
    </lineage>
</organism>
<dbReference type="Proteomes" id="UP001243989">
    <property type="component" value="Unassembled WGS sequence"/>
</dbReference>
<dbReference type="RefSeq" id="XP_060441220.1">
    <property type="nucleotide sequence ID" value="XM_060581362.1"/>
</dbReference>
<protein>
    <submittedName>
        <fullName evidence="1">Uncharacterized protein</fullName>
    </submittedName>
</protein>
<dbReference type="AlphaFoldDB" id="A0AAI9ZKJ5"/>